<sequence length="248" mass="27943">MMKYSELKADLMGMFDEKKLQMLPQEWGFFNEFEREIKTIGYAVNLTEALIEKACQKQIEFLVTHHDSWEFIFGLKESCNQILEKNGITHAYFHAPLDDAEFGTSASLAKALGMRGLEKVMPYADIYYGGVTGEVEPVDFNVFSEMLTDILKEQVRCYQNNANPVRKVAVAAGGGNMTTEMRIAAEAGCDTYVTGEYVLYSQQYAQHVGMNLFVGSHTNTEILGVESLVQKIAGDKEIRIIKIDEPNY</sequence>
<dbReference type="InterPro" id="IPR036069">
    <property type="entry name" value="DUF34/NIF3_sf"/>
</dbReference>
<gene>
    <name evidence="4" type="ORF">AALG99_11955</name>
</gene>
<dbReference type="Gene3D" id="3.40.1390.30">
    <property type="entry name" value="NIF3 (NGG1p interacting factor 3)-like"/>
    <property type="match status" value="2"/>
</dbReference>
<keyword evidence="5" id="KW-1185">Reference proteome</keyword>
<evidence type="ECO:0000313" key="5">
    <source>
        <dbReference type="Proteomes" id="UP001565219"/>
    </source>
</evidence>
<evidence type="ECO:0000313" key="4">
    <source>
        <dbReference type="EMBL" id="MEY8634224.1"/>
    </source>
</evidence>
<name>A0ABV4DI70_9FIRM</name>
<protein>
    <recommendedName>
        <fullName evidence="2">GTP cyclohydrolase 1 type 2 homolog</fullName>
    </recommendedName>
</protein>
<evidence type="ECO:0000256" key="1">
    <source>
        <dbReference type="ARBA" id="ARBA00006964"/>
    </source>
</evidence>
<accession>A0ABV4DI70</accession>
<dbReference type="PANTHER" id="PTHR13799:SF14">
    <property type="entry name" value="GTP CYCLOHYDROLASE 1 TYPE 2 HOMOLOG"/>
    <property type="match status" value="1"/>
</dbReference>
<keyword evidence="3" id="KW-0479">Metal-binding</keyword>
<dbReference type="Pfam" id="PF01784">
    <property type="entry name" value="DUF34_NIF3"/>
    <property type="match status" value="1"/>
</dbReference>
<dbReference type="EMBL" id="JBCLTR010000016">
    <property type="protein sequence ID" value="MEY8634224.1"/>
    <property type="molecule type" value="Genomic_DNA"/>
</dbReference>
<dbReference type="InterPro" id="IPR002678">
    <property type="entry name" value="DUF34/NIF3"/>
</dbReference>
<reference evidence="4 5" key="1">
    <citation type="submission" date="2024-03" db="EMBL/GenBank/DDBJ databases">
        <title>Mouse gut bacterial collection (mGBC) of GemPharmatech.</title>
        <authorList>
            <person name="He Y."/>
            <person name="Dong L."/>
            <person name="Wu D."/>
            <person name="Gao X."/>
            <person name="Lin Z."/>
        </authorList>
    </citation>
    <scope>NUCLEOTIDE SEQUENCE [LARGE SCALE GENOMIC DNA]</scope>
    <source>
        <strain evidence="4 5">32-10</strain>
    </source>
</reference>
<dbReference type="Proteomes" id="UP001565219">
    <property type="component" value="Unassembled WGS sequence"/>
</dbReference>
<proteinExistence type="inferred from homology"/>
<evidence type="ECO:0000256" key="3">
    <source>
        <dbReference type="ARBA" id="ARBA00022723"/>
    </source>
</evidence>
<evidence type="ECO:0000256" key="2">
    <source>
        <dbReference type="ARBA" id="ARBA00022112"/>
    </source>
</evidence>
<comment type="caution">
    <text evidence="4">The sequence shown here is derived from an EMBL/GenBank/DDBJ whole genome shotgun (WGS) entry which is preliminary data.</text>
</comment>
<organism evidence="4 5">
    <name type="scientific">Anaerostipes hominis</name>
    <name type="common">ex Lee et al. 2021</name>
    <dbReference type="NCBI Taxonomy" id="2025494"/>
    <lineage>
        <taxon>Bacteria</taxon>
        <taxon>Bacillati</taxon>
        <taxon>Bacillota</taxon>
        <taxon>Clostridia</taxon>
        <taxon>Lachnospirales</taxon>
        <taxon>Lachnospiraceae</taxon>
        <taxon>Anaerostipes</taxon>
    </lineage>
</organism>
<dbReference type="PANTHER" id="PTHR13799">
    <property type="entry name" value="NGG1 INTERACTING FACTOR 3"/>
    <property type="match status" value="1"/>
</dbReference>
<comment type="similarity">
    <text evidence="1">Belongs to the GTP cyclohydrolase I type 2/NIF3 family.</text>
</comment>
<dbReference type="SUPFAM" id="SSF102705">
    <property type="entry name" value="NIF3 (NGG1p interacting factor 3)-like"/>
    <property type="match status" value="1"/>
</dbReference>
<dbReference type="RefSeq" id="WP_235824622.1">
    <property type="nucleotide sequence ID" value="NZ_BAABXW010000001.1"/>
</dbReference>